<organism evidence="1 2">
    <name type="scientific">Gigaspora margarita</name>
    <dbReference type="NCBI Taxonomy" id="4874"/>
    <lineage>
        <taxon>Eukaryota</taxon>
        <taxon>Fungi</taxon>
        <taxon>Fungi incertae sedis</taxon>
        <taxon>Mucoromycota</taxon>
        <taxon>Glomeromycotina</taxon>
        <taxon>Glomeromycetes</taxon>
        <taxon>Diversisporales</taxon>
        <taxon>Gigasporaceae</taxon>
        <taxon>Gigaspora</taxon>
    </lineage>
</organism>
<proteinExistence type="predicted"/>
<gene>
    <name evidence="1" type="ORF">GMARGA_LOCUS40555</name>
</gene>
<evidence type="ECO:0000313" key="1">
    <source>
        <dbReference type="EMBL" id="CAG8851091.1"/>
    </source>
</evidence>
<dbReference type="EMBL" id="CAJVQB010104250">
    <property type="protein sequence ID" value="CAG8851091.1"/>
    <property type="molecule type" value="Genomic_DNA"/>
</dbReference>
<dbReference type="Proteomes" id="UP000789901">
    <property type="component" value="Unassembled WGS sequence"/>
</dbReference>
<sequence length="131" mass="15273">MLNDAANSFILYWVKKCKMVTNELKKLFFGMRWIGLFSSDGKIYFMIYQICEETKIHFITYQSSYPISIPIKHANHDMASALEIFLQVEKVIEKIHKIADQMNINEAESYKAEAQEYLTKVISETPPTPLK</sequence>
<accession>A0ABN7X942</accession>
<feature type="non-terminal residue" evidence="1">
    <location>
        <position position="1"/>
    </location>
</feature>
<reference evidence="1 2" key="1">
    <citation type="submission" date="2021-06" db="EMBL/GenBank/DDBJ databases">
        <authorList>
            <person name="Kallberg Y."/>
            <person name="Tangrot J."/>
            <person name="Rosling A."/>
        </authorList>
    </citation>
    <scope>NUCLEOTIDE SEQUENCE [LARGE SCALE GENOMIC DNA]</scope>
    <source>
        <strain evidence="1 2">120-4 pot B 10/14</strain>
    </source>
</reference>
<keyword evidence="2" id="KW-1185">Reference proteome</keyword>
<comment type="caution">
    <text evidence="1">The sequence shown here is derived from an EMBL/GenBank/DDBJ whole genome shotgun (WGS) entry which is preliminary data.</text>
</comment>
<name>A0ABN7X942_GIGMA</name>
<protein>
    <submittedName>
        <fullName evidence="1">4531_t:CDS:1</fullName>
    </submittedName>
</protein>
<evidence type="ECO:0000313" key="2">
    <source>
        <dbReference type="Proteomes" id="UP000789901"/>
    </source>
</evidence>